<keyword evidence="3" id="KW-1185">Reference proteome</keyword>
<evidence type="ECO:0000313" key="2">
    <source>
        <dbReference type="EMBL" id="MQL75703.1"/>
    </source>
</evidence>
<gene>
    <name evidence="2" type="ORF">Taro_008076</name>
</gene>
<dbReference type="EMBL" id="NMUH01000261">
    <property type="protein sequence ID" value="MQL75703.1"/>
    <property type="molecule type" value="Genomic_DNA"/>
</dbReference>
<dbReference type="Proteomes" id="UP000652761">
    <property type="component" value="Unassembled WGS sequence"/>
</dbReference>
<protein>
    <submittedName>
        <fullName evidence="2">Uncharacterized protein</fullName>
    </submittedName>
</protein>
<keyword evidence="1" id="KW-0812">Transmembrane</keyword>
<reference evidence="2" key="1">
    <citation type="submission" date="2017-07" db="EMBL/GenBank/DDBJ databases">
        <title>Taro Niue Genome Assembly and Annotation.</title>
        <authorList>
            <person name="Atibalentja N."/>
            <person name="Keating K."/>
            <person name="Fields C.J."/>
        </authorList>
    </citation>
    <scope>NUCLEOTIDE SEQUENCE</scope>
    <source>
        <strain evidence="2">Niue_2</strain>
        <tissue evidence="2">Leaf</tissue>
    </source>
</reference>
<sequence>METDDVEQELLSVEAELEEVQGKNKVLFWVARSGKGLRWMGQGFPCAFVTIPAFFLVQRLKRVLYLRELL</sequence>
<keyword evidence="1" id="KW-1133">Transmembrane helix</keyword>
<organism evidence="2 3">
    <name type="scientific">Colocasia esculenta</name>
    <name type="common">Wild taro</name>
    <name type="synonym">Arum esculentum</name>
    <dbReference type="NCBI Taxonomy" id="4460"/>
    <lineage>
        <taxon>Eukaryota</taxon>
        <taxon>Viridiplantae</taxon>
        <taxon>Streptophyta</taxon>
        <taxon>Embryophyta</taxon>
        <taxon>Tracheophyta</taxon>
        <taxon>Spermatophyta</taxon>
        <taxon>Magnoliopsida</taxon>
        <taxon>Liliopsida</taxon>
        <taxon>Araceae</taxon>
        <taxon>Aroideae</taxon>
        <taxon>Colocasieae</taxon>
        <taxon>Colocasia</taxon>
    </lineage>
</organism>
<comment type="caution">
    <text evidence="2">The sequence shown here is derived from an EMBL/GenBank/DDBJ whole genome shotgun (WGS) entry which is preliminary data.</text>
</comment>
<evidence type="ECO:0000256" key="1">
    <source>
        <dbReference type="SAM" id="Phobius"/>
    </source>
</evidence>
<evidence type="ECO:0000313" key="3">
    <source>
        <dbReference type="Proteomes" id="UP000652761"/>
    </source>
</evidence>
<feature type="transmembrane region" description="Helical" evidence="1">
    <location>
        <begin position="39"/>
        <end position="57"/>
    </location>
</feature>
<proteinExistence type="predicted"/>
<dbReference type="AlphaFoldDB" id="A0A843U2A4"/>
<accession>A0A843U2A4</accession>
<keyword evidence="1" id="KW-0472">Membrane</keyword>
<name>A0A843U2A4_COLES</name>